<proteinExistence type="predicted"/>
<evidence type="ECO:0000256" key="1">
    <source>
        <dbReference type="SAM" id="MobiDB-lite"/>
    </source>
</evidence>
<dbReference type="RefSeq" id="WP_425582710.1">
    <property type="nucleotide sequence ID" value="NZ_BAAAWD010000020.1"/>
</dbReference>
<dbReference type="EMBL" id="BAAAWD010000020">
    <property type="protein sequence ID" value="GAA3033534.1"/>
    <property type="molecule type" value="Genomic_DNA"/>
</dbReference>
<feature type="region of interest" description="Disordered" evidence="1">
    <location>
        <begin position="52"/>
        <end position="134"/>
    </location>
</feature>
<name>A0ABP6L604_9ACTN</name>
<gene>
    <name evidence="2" type="ORF">GCM10017559_71150</name>
</gene>
<dbReference type="Proteomes" id="UP001499930">
    <property type="component" value="Unassembled WGS sequence"/>
</dbReference>
<protein>
    <recommendedName>
        <fullName evidence="4">Protein kinase domain-containing protein</fullName>
    </recommendedName>
</protein>
<evidence type="ECO:0000313" key="2">
    <source>
        <dbReference type="EMBL" id="GAA3033534.1"/>
    </source>
</evidence>
<reference evidence="3" key="1">
    <citation type="journal article" date="2019" name="Int. J. Syst. Evol. Microbiol.">
        <title>The Global Catalogue of Microorganisms (GCM) 10K type strain sequencing project: providing services to taxonomists for standard genome sequencing and annotation.</title>
        <authorList>
            <consortium name="The Broad Institute Genomics Platform"/>
            <consortium name="The Broad Institute Genome Sequencing Center for Infectious Disease"/>
            <person name="Wu L."/>
            <person name="Ma J."/>
        </authorList>
    </citation>
    <scope>NUCLEOTIDE SEQUENCE [LARGE SCALE GENOMIC DNA]</scope>
    <source>
        <strain evidence="3">JCM 3106</strain>
    </source>
</reference>
<accession>A0ABP6L604</accession>
<organism evidence="2 3">
    <name type="scientific">Streptosporangium longisporum</name>
    <dbReference type="NCBI Taxonomy" id="46187"/>
    <lineage>
        <taxon>Bacteria</taxon>
        <taxon>Bacillati</taxon>
        <taxon>Actinomycetota</taxon>
        <taxon>Actinomycetes</taxon>
        <taxon>Streptosporangiales</taxon>
        <taxon>Streptosporangiaceae</taxon>
        <taxon>Streptosporangium</taxon>
    </lineage>
</organism>
<dbReference type="SUPFAM" id="SSF56112">
    <property type="entry name" value="Protein kinase-like (PK-like)"/>
    <property type="match status" value="1"/>
</dbReference>
<comment type="caution">
    <text evidence="2">The sequence shown here is derived from an EMBL/GenBank/DDBJ whole genome shotgun (WGS) entry which is preliminary data.</text>
</comment>
<feature type="compositionally biased region" description="Polar residues" evidence="1">
    <location>
        <begin position="78"/>
        <end position="106"/>
    </location>
</feature>
<evidence type="ECO:0000313" key="3">
    <source>
        <dbReference type="Proteomes" id="UP001499930"/>
    </source>
</evidence>
<evidence type="ECO:0008006" key="4">
    <source>
        <dbReference type="Google" id="ProtNLM"/>
    </source>
</evidence>
<sequence length="134" mass="14540">MSPEQINKEHIDGRCDQYGLACVVYEALSGRLPFQRDNEIALLWAHLAETPTPLTTLPPRALPPQVGRGHDAGPGQVPPSSATRLRPVSSRSCVTRSAAPTSRTGSPQARPSRRRRPLRDAQARHRGPPAARAS</sequence>
<keyword evidence="3" id="KW-1185">Reference proteome</keyword>
<dbReference type="Gene3D" id="1.10.510.10">
    <property type="entry name" value="Transferase(Phosphotransferase) domain 1"/>
    <property type="match status" value="1"/>
</dbReference>
<dbReference type="InterPro" id="IPR011009">
    <property type="entry name" value="Kinase-like_dom_sf"/>
</dbReference>